<protein>
    <submittedName>
        <fullName evidence="3">Uncharacterized protein</fullName>
    </submittedName>
</protein>
<evidence type="ECO:0000256" key="2">
    <source>
        <dbReference type="SAM" id="Phobius"/>
    </source>
</evidence>
<reference evidence="3 4" key="1">
    <citation type="submission" date="2011-11" db="EMBL/GenBank/DDBJ databases">
        <title>Complete sequence of Granulicella mallensis MP5ACTX8.</title>
        <authorList>
            <consortium name="US DOE Joint Genome Institute"/>
            <person name="Lucas S."/>
            <person name="Copeland A."/>
            <person name="Lapidus A."/>
            <person name="Cheng J.-F."/>
            <person name="Goodwin L."/>
            <person name="Pitluck S."/>
            <person name="Peters L."/>
            <person name="Lu M."/>
            <person name="Detter J.C."/>
            <person name="Han C."/>
            <person name="Tapia R."/>
            <person name="Land M."/>
            <person name="Hauser L."/>
            <person name="Kyrpides N."/>
            <person name="Ivanova N."/>
            <person name="Mikhailova N."/>
            <person name="Pagani I."/>
            <person name="Rawat S."/>
            <person name="Mannisto M."/>
            <person name="Haggblom M."/>
            <person name="Woyke T."/>
        </authorList>
    </citation>
    <scope>NUCLEOTIDE SEQUENCE [LARGE SCALE GENOMIC DNA]</scope>
    <source>
        <strain evidence="4">ATCC BAA-1857 / DSM 23137 / MP5ACTX8</strain>
    </source>
</reference>
<keyword evidence="2" id="KW-0472">Membrane</keyword>
<keyword evidence="4" id="KW-1185">Reference proteome</keyword>
<proteinExistence type="predicted"/>
<accession>G8NVH6</accession>
<keyword evidence="2" id="KW-0812">Transmembrane</keyword>
<feature type="transmembrane region" description="Helical" evidence="2">
    <location>
        <begin position="175"/>
        <end position="195"/>
    </location>
</feature>
<name>G8NVH6_GRAMM</name>
<feature type="region of interest" description="Disordered" evidence="1">
    <location>
        <begin position="133"/>
        <end position="160"/>
    </location>
</feature>
<dbReference type="AlphaFoldDB" id="G8NVH6"/>
<dbReference type="KEGG" id="gma:AciX8_2239"/>
<dbReference type="STRING" id="682795.AciX8_2239"/>
<dbReference type="eggNOG" id="COG3942">
    <property type="taxonomic scope" value="Bacteria"/>
</dbReference>
<dbReference type="Proteomes" id="UP000007113">
    <property type="component" value="Chromosome"/>
</dbReference>
<dbReference type="EMBL" id="CP003130">
    <property type="protein sequence ID" value="AEU36557.1"/>
    <property type="molecule type" value="Genomic_DNA"/>
</dbReference>
<keyword evidence="2" id="KW-1133">Transmembrane helix</keyword>
<sequence length="457" mass="50157">MPQPLHVDEEGEELTFPVKLPDHLREIRRHLKEILEGEAFRGSNRSGQFLKYIVEETISGRQENLRERILGIEIFGRLPSYDTGEDAIVRVTASDVRKRLLRHYGRSGATVDFRFSLPPGSYVPRITRERSIESHPSFESSPSEASSRVQALTPDPTTVNAPASPPFMGTRGKHLWPLVAAAFFVSTVVLSFSLWQHVRSNSNRLAFLVPWSAIISGSSPTMIITSDPNIAEIQGFTGGPISLSDYANHKYVPHPELLTPEQNRFCNVILRGDKASIVDTPIVALAAGIAAERSRSVDVRGARLIQLSDIENDKNLIVLGSSRSNPWVKLFNERLDFRFEFDPSTTQEIIRNTHPHTGEAATYVATAPGWATGESYALIALFRNPNGNGRVLLIGGENGEGTEAAGKLLGDESRLRSTLAKCGLNQGAAGRNFEILLHLNTLAGSPSNVDAIACHII</sequence>
<feature type="compositionally biased region" description="Low complexity" evidence="1">
    <location>
        <begin position="134"/>
        <end position="147"/>
    </location>
</feature>
<organism evidence="3 4">
    <name type="scientific">Granulicella mallensis (strain ATCC BAA-1857 / DSM 23137 / MP5ACTX8)</name>
    <dbReference type="NCBI Taxonomy" id="682795"/>
    <lineage>
        <taxon>Bacteria</taxon>
        <taxon>Pseudomonadati</taxon>
        <taxon>Acidobacteriota</taxon>
        <taxon>Terriglobia</taxon>
        <taxon>Terriglobales</taxon>
        <taxon>Acidobacteriaceae</taxon>
        <taxon>Granulicella</taxon>
    </lineage>
</organism>
<evidence type="ECO:0000256" key="1">
    <source>
        <dbReference type="SAM" id="MobiDB-lite"/>
    </source>
</evidence>
<gene>
    <name evidence="3" type="ordered locus">AciX8_2239</name>
</gene>
<evidence type="ECO:0000313" key="3">
    <source>
        <dbReference type="EMBL" id="AEU36557.1"/>
    </source>
</evidence>
<dbReference type="HOGENOM" id="CLU_036287_0_0_0"/>
<evidence type="ECO:0000313" key="4">
    <source>
        <dbReference type="Proteomes" id="UP000007113"/>
    </source>
</evidence>